<dbReference type="Xenbase" id="XB-GENE-29095447">
    <property type="gene designation" value="or11an1"/>
</dbReference>
<evidence type="ECO:0000256" key="5">
    <source>
        <dbReference type="ARBA" id="ARBA00022725"/>
    </source>
</evidence>
<evidence type="ECO:0000256" key="7">
    <source>
        <dbReference type="ARBA" id="ARBA00023040"/>
    </source>
</evidence>
<dbReference type="GO" id="GO:0004930">
    <property type="term" value="F:G protein-coupled receptor activity"/>
    <property type="evidence" value="ECO:0007669"/>
    <property type="project" value="UniProtKB-KW"/>
</dbReference>
<feature type="transmembrane region" description="Helical" evidence="14">
    <location>
        <begin position="25"/>
        <end position="51"/>
    </location>
</feature>
<dbReference type="InterPro" id="IPR000276">
    <property type="entry name" value="GPCR_Rhodpsn"/>
</dbReference>
<dbReference type="PANTHER" id="PTHR24242:SF398">
    <property type="entry name" value="OLFACTORY RECEPTOR 11L1-LIKE"/>
    <property type="match status" value="1"/>
</dbReference>
<keyword evidence="11" id="KW-0325">Glycoprotein</keyword>
<evidence type="ECO:0000256" key="12">
    <source>
        <dbReference type="ARBA" id="ARBA00023224"/>
    </source>
</evidence>
<evidence type="ECO:0000256" key="11">
    <source>
        <dbReference type="ARBA" id="ARBA00023180"/>
    </source>
</evidence>
<dbReference type="OMA" id="CDIEPLM"/>
<evidence type="ECO:0000313" key="18">
    <source>
        <dbReference type="Xenbase" id="XB-GENE-29095447"/>
    </source>
</evidence>
<dbReference type="Gene3D" id="1.20.1070.10">
    <property type="entry name" value="Rhodopsin 7-helix transmembrane proteins"/>
    <property type="match status" value="1"/>
</dbReference>
<feature type="transmembrane region" description="Helical" evidence="14">
    <location>
        <begin position="238"/>
        <end position="261"/>
    </location>
</feature>
<dbReference type="FunFam" id="1.20.1070.10:FF:000010">
    <property type="entry name" value="Olfactory receptor"/>
    <property type="match status" value="1"/>
</dbReference>
<keyword evidence="12 13" id="KW-0807">Transducer</keyword>
<dbReference type="PROSITE" id="PS00237">
    <property type="entry name" value="G_PROTEIN_RECEP_F1_1"/>
    <property type="match status" value="1"/>
</dbReference>
<protein>
    <recommendedName>
        <fullName evidence="14">Olfactory receptor</fullName>
    </recommendedName>
</protein>
<dbReference type="GO" id="GO:0004984">
    <property type="term" value="F:olfactory receptor activity"/>
    <property type="evidence" value="ECO:0007669"/>
    <property type="project" value="InterPro"/>
</dbReference>
<comment type="subcellular location">
    <subcellularLocation>
        <location evidence="1 14">Cell membrane</location>
        <topology evidence="1 14">Multi-pass membrane protein</topology>
    </subcellularLocation>
</comment>
<keyword evidence="3 14" id="KW-0716">Sensory transduction</keyword>
<evidence type="ECO:0000256" key="1">
    <source>
        <dbReference type="ARBA" id="ARBA00004651"/>
    </source>
</evidence>
<dbReference type="Pfam" id="PF13853">
    <property type="entry name" value="7tm_4"/>
    <property type="match status" value="1"/>
</dbReference>
<dbReference type="GO" id="GO:0005886">
    <property type="term" value="C:plasma membrane"/>
    <property type="evidence" value="ECO:0007669"/>
    <property type="project" value="UniProtKB-SubCell"/>
</dbReference>
<dbReference type="OrthoDB" id="5967130at2759"/>
<keyword evidence="2 14" id="KW-1003">Cell membrane</keyword>
<comment type="similarity">
    <text evidence="13">Belongs to the G-protein coupled receptor 1 family.</text>
</comment>
<evidence type="ECO:0000256" key="6">
    <source>
        <dbReference type="ARBA" id="ARBA00022989"/>
    </source>
</evidence>
<dbReference type="AGR" id="Xenbase:XB-GENE-29095447"/>
<reference evidence="17" key="1">
    <citation type="submission" date="2025-08" db="UniProtKB">
        <authorList>
            <consortium name="RefSeq"/>
        </authorList>
    </citation>
    <scope>IDENTIFICATION</scope>
    <source>
        <strain evidence="17">Nigerian</strain>
        <tissue evidence="17">Liver and blood</tissue>
    </source>
</reference>
<evidence type="ECO:0000259" key="15">
    <source>
        <dbReference type="PROSITE" id="PS50262"/>
    </source>
</evidence>
<dbReference type="PROSITE" id="PS50262">
    <property type="entry name" value="G_PROTEIN_RECEP_F1_2"/>
    <property type="match status" value="1"/>
</dbReference>
<evidence type="ECO:0000256" key="10">
    <source>
        <dbReference type="ARBA" id="ARBA00023170"/>
    </source>
</evidence>
<keyword evidence="4 13" id="KW-0812">Transmembrane</keyword>
<keyword evidence="8 14" id="KW-0472">Membrane</keyword>
<dbReference type="KEGG" id="xtr:116409619"/>
<feature type="domain" description="G-protein coupled receptors family 1 profile" evidence="15">
    <location>
        <begin position="41"/>
        <end position="290"/>
    </location>
</feature>
<dbReference type="RefSeq" id="XP_031754207.1">
    <property type="nucleotide sequence ID" value="XM_031898347.1"/>
</dbReference>
<keyword evidence="5 14" id="KW-0552">Olfaction</keyword>
<keyword evidence="16" id="KW-1185">Reference proteome</keyword>
<evidence type="ECO:0000256" key="9">
    <source>
        <dbReference type="ARBA" id="ARBA00023157"/>
    </source>
</evidence>
<keyword evidence="6 14" id="KW-1133">Transmembrane helix</keyword>
<feature type="transmembrane region" description="Helical" evidence="14">
    <location>
        <begin position="273"/>
        <end position="292"/>
    </location>
</feature>
<dbReference type="InterPro" id="IPR050939">
    <property type="entry name" value="Olfactory_GPCR1"/>
</dbReference>
<evidence type="ECO:0000256" key="3">
    <source>
        <dbReference type="ARBA" id="ARBA00022606"/>
    </source>
</evidence>
<keyword evidence="7 13" id="KW-0297">G-protein coupled receptor</keyword>
<organism evidence="16 17">
    <name type="scientific">Xenopus tropicalis</name>
    <name type="common">Western clawed frog</name>
    <name type="synonym">Silurana tropicalis</name>
    <dbReference type="NCBI Taxonomy" id="8364"/>
    <lineage>
        <taxon>Eukaryota</taxon>
        <taxon>Metazoa</taxon>
        <taxon>Chordata</taxon>
        <taxon>Craniata</taxon>
        <taxon>Vertebrata</taxon>
        <taxon>Euteleostomi</taxon>
        <taxon>Amphibia</taxon>
        <taxon>Batrachia</taxon>
        <taxon>Anura</taxon>
        <taxon>Pipoidea</taxon>
        <taxon>Pipidae</taxon>
        <taxon>Xenopodinae</taxon>
        <taxon>Xenopus</taxon>
        <taxon>Silurana</taxon>
    </lineage>
</organism>
<evidence type="ECO:0000256" key="13">
    <source>
        <dbReference type="RuleBase" id="RU000688"/>
    </source>
</evidence>
<dbReference type="SUPFAM" id="SSF81321">
    <property type="entry name" value="Family A G protein-coupled receptor-like"/>
    <property type="match status" value="1"/>
</dbReference>
<dbReference type="InterPro" id="IPR000725">
    <property type="entry name" value="Olfact_rcpt"/>
</dbReference>
<evidence type="ECO:0000256" key="4">
    <source>
        <dbReference type="ARBA" id="ARBA00022692"/>
    </source>
</evidence>
<evidence type="ECO:0000256" key="14">
    <source>
        <dbReference type="RuleBase" id="RU363047"/>
    </source>
</evidence>
<feature type="transmembrane region" description="Helical" evidence="14">
    <location>
        <begin position="200"/>
        <end position="226"/>
    </location>
</feature>
<dbReference type="PANTHER" id="PTHR24242">
    <property type="entry name" value="G-PROTEIN COUPLED RECEPTOR"/>
    <property type="match status" value="1"/>
</dbReference>
<evidence type="ECO:0000313" key="16">
    <source>
        <dbReference type="Proteomes" id="UP000008143"/>
    </source>
</evidence>
<evidence type="ECO:0000256" key="8">
    <source>
        <dbReference type="ARBA" id="ARBA00023136"/>
    </source>
</evidence>
<dbReference type="PRINTS" id="PR00237">
    <property type="entry name" value="GPCRRHODOPSN"/>
</dbReference>
<dbReference type="AlphaFoldDB" id="A0A8J1J8L4"/>
<feature type="transmembrane region" description="Helical" evidence="14">
    <location>
        <begin position="140"/>
        <end position="163"/>
    </location>
</feature>
<dbReference type="Proteomes" id="UP000008143">
    <property type="component" value="Chromosome 3"/>
</dbReference>
<evidence type="ECO:0000313" key="17">
    <source>
        <dbReference type="RefSeq" id="XP_031754207.1"/>
    </source>
</evidence>
<proteinExistence type="inferred from homology"/>
<sequence length="307" mass="34544">MDKKNLTTVSELFLLGFQNLNCFRIPLFCLILFIYLLTVSGNIVIIVLVSISRNLQSPMYFFVQQLSLCDLLQTTCTVPVLLWTVLNAGAPISVGGCITQFYFVDASESVECLLLTVMSFDRYLAICNPLHYRSLMNPKLCVELTLIPWLLGFSIGFITANAIGNLQFCNQNIINHFFCDYFPLLELSCMDTFIAQTEAILQAVLVVFIPVILIIISYVFIIHTVLKIVSTTGRQKAFSTCSSHLIVVLLFYGSLVGIYVVPPRKQSMTISKVLSLSYTLVTPLMNPVIYSLRSKDMKKAFKKMLSF</sequence>
<keyword evidence="9" id="KW-1015">Disulfide bond</keyword>
<accession>A0A8J1J8L4</accession>
<keyword evidence="10 13" id="KW-0675">Receptor</keyword>
<evidence type="ECO:0000256" key="2">
    <source>
        <dbReference type="ARBA" id="ARBA00022475"/>
    </source>
</evidence>
<gene>
    <name evidence="18" type="primary">or11an1</name>
    <name evidence="17" type="synonym">LOC116409619</name>
</gene>
<name>A0A8J1J8L4_XENTR</name>
<dbReference type="InterPro" id="IPR017452">
    <property type="entry name" value="GPCR_Rhodpsn_7TM"/>
</dbReference>
<dbReference type="PRINTS" id="PR00245">
    <property type="entry name" value="OLFACTORYR"/>
</dbReference>